<evidence type="ECO:0000256" key="1">
    <source>
        <dbReference type="ARBA" id="ARBA00004651"/>
    </source>
</evidence>
<feature type="region of interest" description="Disordered" evidence="7">
    <location>
        <begin position="434"/>
        <end position="464"/>
    </location>
</feature>
<evidence type="ECO:0000256" key="8">
    <source>
        <dbReference type="SAM" id="Phobius"/>
    </source>
</evidence>
<dbReference type="GO" id="GO:0022857">
    <property type="term" value="F:transmembrane transporter activity"/>
    <property type="evidence" value="ECO:0007669"/>
    <property type="project" value="TreeGrafter"/>
</dbReference>
<comment type="subcellular location">
    <subcellularLocation>
        <location evidence="1">Cell membrane</location>
        <topology evidence="1">Multi-pass membrane protein</topology>
    </subcellularLocation>
</comment>
<keyword evidence="5 8" id="KW-0472">Membrane</keyword>
<dbReference type="AlphaFoldDB" id="A0A087BTD3"/>
<evidence type="ECO:0000256" key="7">
    <source>
        <dbReference type="SAM" id="MobiDB-lite"/>
    </source>
</evidence>
<dbReference type="RefSeq" id="WP_022861675.1">
    <property type="nucleotide sequence ID" value="NZ_JGZD01000001.1"/>
</dbReference>
<evidence type="ECO:0000259" key="9">
    <source>
        <dbReference type="Pfam" id="PF02687"/>
    </source>
</evidence>
<dbReference type="PANTHER" id="PTHR30572:SF9">
    <property type="entry name" value="ABC TRANSPORTER PERMEASE PROTEIN"/>
    <property type="match status" value="1"/>
</dbReference>
<keyword evidence="12" id="KW-1185">Reference proteome</keyword>
<dbReference type="STRING" id="1693.BMIN_1184"/>
<dbReference type="PANTHER" id="PTHR30572">
    <property type="entry name" value="MEMBRANE COMPONENT OF TRANSPORTER-RELATED"/>
    <property type="match status" value="1"/>
</dbReference>
<name>A0A087BTD3_9BIFI</name>
<keyword evidence="3 8" id="KW-0812">Transmembrane</keyword>
<feature type="transmembrane region" description="Helical" evidence="8">
    <location>
        <begin position="316"/>
        <end position="335"/>
    </location>
</feature>
<feature type="transmembrane region" description="Helical" evidence="8">
    <location>
        <begin position="356"/>
        <end position="379"/>
    </location>
</feature>
<evidence type="ECO:0000256" key="3">
    <source>
        <dbReference type="ARBA" id="ARBA00022692"/>
    </source>
</evidence>
<evidence type="ECO:0000313" key="11">
    <source>
        <dbReference type="EMBL" id="KFI74283.1"/>
    </source>
</evidence>
<dbReference type="eggNOG" id="COG0577">
    <property type="taxonomic scope" value="Bacteria"/>
</dbReference>
<feature type="domain" description="ABC3 transporter permease C-terminal" evidence="9">
    <location>
        <begin position="317"/>
        <end position="428"/>
    </location>
</feature>
<gene>
    <name evidence="11" type="ORF">BMIN_1184</name>
</gene>
<dbReference type="EMBL" id="JGZD01000001">
    <property type="protein sequence ID" value="KFI74283.1"/>
    <property type="molecule type" value="Genomic_DNA"/>
</dbReference>
<feature type="domain" description="MacB-like periplasmic core" evidence="10">
    <location>
        <begin position="21"/>
        <end position="280"/>
    </location>
</feature>
<keyword evidence="4 8" id="KW-1133">Transmembrane helix</keyword>
<dbReference type="GO" id="GO:0005886">
    <property type="term" value="C:plasma membrane"/>
    <property type="evidence" value="ECO:0007669"/>
    <property type="project" value="UniProtKB-SubCell"/>
</dbReference>
<evidence type="ECO:0000256" key="5">
    <source>
        <dbReference type="ARBA" id="ARBA00023136"/>
    </source>
</evidence>
<dbReference type="Pfam" id="PF12704">
    <property type="entry name" value="MacB_PCD"/>
    <property type="match status" value="1"/>
</dbReference>
<reference evidence="11 12" key="1">
    <citation type="submission" date="2014-03" db="EMBL/GenBank/DDBJ databases">
        <title>Genomics of Bifidobacteria.</title>
        <authorList>
            <person name="Ventura M."/>
            <person name="Milani C."/>
            <person name="Lugli G.A."/>
        </authorList>
    </citation>
    <scope>NUCLEOTIDE SEQUENCE [LARGE SCALE GENOMIC DNA]</scope>
    <source>
        <strain evidence="11 12">LMG 11592</strain>
    </source>
</reference>
<dbReference type="InterPro" id="IPR003838">
    <property type="entry name" value="ABC3_permease_C"/>
</dbReference>
<feature type="transmembrane region" description="Helical" evidence="8">
    <location>
        <begin position="399"/>
        <end position="423"/>
    </location>
</feature>
<comment type="similarity">
    <text evidence="6">Belongs to the ABC-4 integral membrane protein family.</text>
</comment>
<feature type="compositionally biased region" description="Basic and acidic residues" evidence="7">
    <location>
        <begin position="449"/>
        <end position="464"/>
    </location>
</feature>
<evidence type="ECO:0000256" key="6">
    <source>
        <dbReference type="ARBA" id="ARBA00038076"/>
    </source>
</evidence>
<keyword evidence="2" id="KW-1003">Cell membrane</keyword>
<evidence type="ECO:0000256" key="4">
    <source>
        <dbReference type="ARBA" id="ARBA00022989"/>
    </source>
</evidence>
<evidence type="ECO:0000259" key="10">
    <source>
        <dbReference type="Pfam" id="PF12704"/>
    </source>
</evidence>
<evidence type="ECO:0000256" key="2">
    <source>
        <dbReference type="ARBA" id="ARBA00022475"/>
    </source>
</evidence>
<sequence>MFVLKNASATLVRHGWRTGAMAITAVAIASLTIFSNSVIDAAHTASTTTYNAQKPTAVIRPTQKTLSTRNGADSSWTKNHLSWENYTTYATAVQSANVEFSYTFTETIPVRQSSSIKAIKASTSTSADKTGGDLTWRSFYTLEAAQSNDFGRFKIVSGKHLNYKGQDKSSVLISQAVASKNNLKVGSTITVANPTDSSKTYKLKVRGIYEYVGTAQEGEGSDAKFAKDNRDNAIYSTYYTFGVNGLDISDGKGWSIPDLNIMFQLNSVKNYNSFVKAVKKAKLPRKYEVTSPSLEKYETGIQPLTQWASRMRTTRIVVWSAGGLILLVLTILTIIRRRGEIATAMLVGVSRGRIAWQFMVESLIPTILGLALGTLIGGVATPGVGMSLTSNSTPMHSTLIWMILGCGFAACVALAIVSTIPVITLRKSTLVKPPVHTPAPSTATTAAVTDKHADETPTPKEEAR</sequence>
<feature type="compositionally biased region" description="Low complexity" evidence="7">
    <location>
        <begin position="438"/>
        <end position="448"/>
    </location>
</feature>
<organism evidence="11 12">
    <name type="scientific">Bifidobacterium minimum</name>
    <dbReference type="NCBI Taxonomy" id="1693"/>
    <lineage>
        <taxon>Bacteria</taxon>
        <taxon>Bacillati</taxon>
        <taxon>Actinomycetota</taxon>
        <taxon>Actinomycetes</taxon>
        <taxon>Bifidobacteriales</taxon>
        <taxon>Bifidobacteriaceae</taxon>
        <taxon>Bifidobacterium</taxon>
    </lineage>
</organism>
<comment type="caution">
    <text evidence="11">The sequence shown here is derived from an EMBL/GenBank/DDBJ whole genome shotgun (WGS) entry which is preliminary data.</text>
</comment>
<accession>A0A087BTD3</accession>
<dbReference type="InterPro" id="IPR050250">
    <property type="entry name" value="Macrolide_Exporter_MacB"/>
</dbReference>
<dbReference type="InterPro" id="IPR025857">
    <property type="entry name" value="MacB_PCD"/>
</dbReference>
<evidence type="ECO:0000313" key="12">
    <source>
        <dbReference type="Proteomes" id="UP000029014"/>
    </source>
</evidence>
<protein>
    <submittedName>
        <fullName evidence="11">ABC transporter permease</fullName>
    </submittedName>
</protein>
<dbReference type="Pfam" id="PF02687">
    <property type="entry name" value="FtsX"/>
    <property type="match status" value="1"/>
</dbReference>
<dbReference type="Proteomes" id="UP000029014">
    <property type="component" value="Unassembled WGS sequence"/>
</dbReference>
<proteinExistence type="inferred from homology"/>